<evidence type="ECO:0000313" key="3">
    <source>
        <dbReference type="Proteomes" id="UP001295740"/>
    </source>
</evidence>
<dbReference type="EMBL" id="CAUWAG010000003">
    <property type="protein sequence ID" value="CAJ2502078.1"/>
    <property type="molecule type" value="Genomic_DNA"/>
</dbReference>
<dbReference type="AlphaFoldDB" id="A0AAI8VBZ2"/>
<evidence type="ECO:0000256" key="1">
    <source>
        <dbReference type="SAM" id="MobiDB-lite"/>
    </source>
</evidence>
<gene>
    <name evidence="2" type="ORF">KHLLAP_LOCUS2546</name>
</gene>
<feature type="region of interest" description="Disordered" evidence="1">
    <location>
        <begin position="93"/>
        <end position="117"/>
    </location>
</feature>
<feature type="compositionally biased region" description="Basic and acidic residues" evidence="1">
    <location>
        <begin position="317"/>
        <end position="338"/>
    </location>
</feature>
<feature type="region of interest" description="Disordered" evidence="1">
    <location>
        <begin position="137"/>
        <end position="349"/>
    </location>
</feature>
<feature type="compositionally biased region" description="Basic and acidic residues" evidence="1">
    <location>
        <begin position="285"/>
        <end position="294"/>
    </location>
</feature>
<evidence type="ECO:0000313" key="2">
    <source>
        <dbReference type="EMBL" id="CAJ2502078.1"/>
    </source>
</evidence>
<feature type="compositionally biased region" description="Acidic residues" evidence="1">
    <location>
        <begin position="273"/>
        <end position="284"/>
    </location>
</feature>
<feature type="compositionally biased region" description="Basic and acidic residues" evidence="1">
    <location>
        <begin position="220"/>
        <end position="237"/>
    </location>
</feature>
<sequence length="359" mass="39224">MPPASFSVWDMANDSPSPFPHNILSYHLTREQIHARFHQRSHPQRLIQFMYVQLVTPMPRITHDARAEEAAHSDHIRQRRKDDQRLPALLAMSEPQQRAANGHARQRAEAARHQRGRVEAAVVARIAKLTNTNRIQPEVAAAGEAERDNKNDQQGVRVARRQPEGQDRDGAQRVRDDDDVEAADAVGEQARQAAAEEGADVQERQQRVGGVGVLAVGGRVADDESQRDEKSPLHEPDACAAQAELEVAEQRPVRHDRGAAGARRQARAHEQVGDDGQEEQDEADDARAPREPDPGQHGLQVKGEHDAADGAGSGGDARGEAAARAEKMRDDAVGRDVKQGAAEAAEDGVAQHDLVVFCV</sequence>
<feature type="non-terminal residue" evidence="2">
    <location>
        <position position="359"/>
    </location>
</feature>
<reference evidence="2" key="1">
    <citation type="submission" date="2023-10" db="EMBL/GenBank/DDBJ databases">
        <authorList>
            <person name="Hackl T."/>
        </authorList>
    </citation>
    <scope>NUCLEOTIDE SEQUENCE</scope>
</reference>
<protein>
    <submittedName>
        <fullName evidence="2">Uu.00g049310.m01.CDS01</fullName>
    </submittedName>
</protein>
<proteinExistence type="predicted"/>
<accession>A0AAI8VBZ2</accession>
<feature type="compositionally biased region" description="Basic and acidic residues" evidence="1">
    <location>
        <begin position="106"/>
        <end position="117"/>
    </location>
</feature>
<feature type="compositionally biased region" description="Basic and acidic residues" evidence="1">
    <location>
        <begin position="248"/>
        <end position="258"/>
    </location>
</feature>
<dbReference type="Proteomes" id="UP001295740">
    <property type="component" value="Unassembled WGS sequence"/>
</dbReference>
<keyword evidence="3" id="KW-1185">Reference proteome</keyword>
<comment type="caution">
    <text evidence="2">The sequence shown here is derived from an EMBL/GenBank/DDBJ whole genome shotgun (WGS) entry which is preliminary data.</text>
</comment>
<organism evidence="2 3">
    <name type="scientific">Anthostomella pinea</name>
    <dbReference type="NCBI Taxonomy" id="933095"/>
    <lineage>
        <taxon>Eukaryota</taxon>
        <taxon>Fungi</taxon>
        <taxon>Dikarya</taxon>
        <taxon>Ascomycota</taxon>
        <taxon>Pezizomycotina</taxon>
        <taxon>Sordariomycetes</taxon>
        <taxon>Xylariomycetidae</taxon>
        <taxon>Xylariales</taxon>
        <taxon>Xylariaceae</taxon>
        <taxon>Anthostomella</taxon>
    </lineage>
</organism>
<feature type="compositionally biased region" description="Basic and acidic residues" evidence="1">
    <location>
        <begin position="161"/>
        <end position="176"/>
    </location>
</feature>
<name>A0AAI8VBZ2_9PEZI</name>
<feature type="compositionally biased region" description="Low complexity" evidence="1">
    <location>
        <begin position="183"/>
        <end position="196"/>
    </location>
</feature>